<dbReference type="PROSITE" id="PS51257">
    <property type="entry name" value="PROKAR_LIPOPROTEIN"/>
    <property type="match status" value="1"/>
</dbReference>
<keyword evidence="1" id="KW-0732">Signal</keyword>
<comment type="caution">
    <text evidence="3">The sequence shown here is derived from an EMBL/GenBank/DDBJ whole genome shotgun (WGS) entry which is preliminary data.</text>
</comment>
<evidence type="ECO:0000313" key="4">
    <source>
        <dbReference type="Proteomes" id="UP000010433"/>
    </source>
</evidence>
<accession>L1NF85</accession>
<dbReference type="Gene3D" id="2.60.40.3620">
    <property type="match status" value="1"/>
</dbReference>
<dbReference type="Pfam" id="PF14292">
    <property type="entry name" value="SusE"/>
    <property type="match status" value="1"/>
</dbReference>
<dbReference type="AlphaFoldDB" id="L1NF85"/>
<name>L1NF85_9BACT</name>
<gene>
    <name evidence="3" type="ORF">HMPREF9151_00930</name>
</gene>
<feature type="chain" id="PRO_5003955105" description="SusE outer membrane protein domain-containing protein" evidence="1">
    <location>
        <begin position="25"/>
        <end position="409"/>
    </location>
</feature>
<feature type="domain" description="SusE outer membrane protein" evidence="2">
    <location>
        <begin position="30"/>
        <end position="118"/>
    </location>
</feature>
<keyword evidence="4" id="KW-1185">Reference proteome</keyword>
<dbReference type="HOGENOM" id="CLU_042892_1_0_10"/>
<dbReference type="InterPro" id="IPR025970">
    <property type="entry name" value="SusE"/>
</dbReference>
<sequence>MKNMKTMIKSALLLICGLSLWASCADDRDSNPTIQRPTSFPMNTPAYATSEIDLATSNTLHFTWSQPEFGFPAKVNYQLQVSLTGNFTTSVDEAEADKSGTKVADYNELASVYTVCEANANAADFAKALQQLAHWAEDAVPAHQTVYVRTKAIYTNVDTVYSNQVQIKVAPYYIELKDAAPIIWYLIGSSIGDGLWANSADGLGVSVIPMYAITGNTYDKKTGTGDIEYIGYFPAGAEFKILKTLGDWEHAICGVDGKPLETTVRNGDKSGDWKNITVAMAGYYHISLNTATMKCTIQPHTGTVHTYTTITMPGTYQGWKETQNAMTAINTTVENHDWTTSVSFPADANSALKDPEGMKFANGSWAVNWGGEGFPYGTGIAGGANIPYKKGTYKVYFNDILGAYSFVAQ</sequence>
<evidence type="ECO:0000256" key="1">
    <source>
        <dbReference type="SAM" id="SignalP"/>
    </source>
</evidence>
<dbReference type="STRING" id="1127699.HMPREF9151_00930"/>
<organism evidence="3 4">
    <name type="scientific">Hoylesella saccharolytica F0055</name>
    <dbReference type="NCBI Taxonomy" id="1127699"/>
    <lineage>
        <taxon>Bacteria</taxon>
        <taxon>Pseudomonadati</taxon>
        <taxon>Bacteroidota</taxon>
        <taxon>Bacteroidia</taxon>
        <taxon>Bacteroidales</taxon>
        <taxon>Prevotellaceae</taxon>
        <taxon>Hoylesella</taxon>
    </lineage>
</organism>
<protein>
    <recommendedName>
        <fullName evidence="2">SusE outer membrane protein domain-containing protein</fullName>
    </recommendedName>
</protein>
<proteinExistence type="predicted"/>
<dbReference type="Proteomes" id="UP000010433">
    <property type="component" value="Unassembled WGS sequence"/>
</dbReference>
<dbReference type="EMBL" id="AMEP01000061">
    <property type="protein sequence ID" value="EKY02038.1"/>
    <property type="molecule type" value="Genomic_DNA"/>
</dbReference>
<feature type="signal peptide" evidence="1">
    <location>
        <begin position="1"/>
        <end position="24"/>
    </location>
</feature>
<reference evidence="3 4" key="1">
    <citation type="submission" date="2012-05" db="EMBL/GenBank/DDBJ databases">
        <authorList>
            <person name="Weinstock G."/>
            <person name="Sodergren E."/>
            <person name="Lobos E.A."/>
            <person name="Fulton L."/>
            <person name="Fulton R."/>
            <person name="Courtney L."/>
            <person name="Fronick C."/>
            <person name="O'Laughlin M."/>
            <person name="Godfrey J."/>
            <person name="Wilson R.M."/>
            <person name="Miner T."/>
            <person name="Farmer C."/>
            <person name="Delehaunty K."/>
            <person name="Cordes M."/>
            <person name="Minx P."/>
            <person name="Tomlinson C."/>
            <person name="Chen J."/>
            <person name="Wollam A."/>
            <person name="Pepin K.H."/>
            <person name="Bhonagiri V."/>
            <person name="Zhang X."/>
            <person name="Suruliraj S."/>
            <person name="Warren W."/>
            <person name="Mitreva M."/>
            <person name="Mardis E.R."/>
            <person name="Wilson R.K."/>
        </authorList>
    </citation>
    <scope>NUCLEOTIDE SEQUENCE [LARGE SCALE GENOMIC DNA]</scope>
    <source>
        <strain evidence="3 4">F0055</strain>
    </source>
</reference>
<dbReference type="PATRIC" id="fig|1127699.3.peg.855"/>
<evidence type="ECO:0000313" key="3">
    <source>
        <dbReference type="EMBL" id="EKY02038.1"/>
    </source>
</evidence>
<evidence type="ECO:0000259" key="2">
    <source>
        <dbReference type="Pfam" id="PF14292"/>
    </source>
</evidence>